<gene>
    <name evidence="2" type="ORF">OJ252_2140</name>
</gene>
<feature type="signal peptide" evidence="1">
    <location>
        <begin position="1"/>
        <end position="29"/>
    </location>
</feature>
<proteinExistence type="predicted"/>
<reference evidence="2" key="1">
    <citation type="submission" date="2022-10" db="EMBL/GenBank/DDBJ databases">
        <title>Adaptive evolution leads to modifications in subtelomeric GC content in a zoonotic Cryptosporidium species.</title>
        <authorList>
            <person name="Li J."/>
            <person name="Feng Y."/>
            <person name="Xiao L."/>
        </authorList>
    </citation>
    <scope>NUCLEOTIDE SEQUENCE</scope>
    <source>
        <strain evidence="2">25894</strain>
    </source>
</reference>
<sequence>MGEGMHTSFWLFLVLGVLGFWSRFRSTLAGPIEANYWNSHFPLVDSIRPGEPSLLETDIFRCRSSLRDEKTMKISWECMTKVPNVIWRPNKRALEDKGRFVISFTDALGTLYSVPYSPKKLLNLCTSTSIDIFGEFSEAGVATLPRDFTFIKINECISY</sequence>
<comment type="caution">
    <text evidence="2">The sequence shown here is derived from an EMBL/GenBank/DDBJ whole genome shotgun (WGS) entry which is preliminary data.</text>
</comment>
<accession>A0ABQ8P6E3</accession>
<evidence type="ECO:0000313" key="2">
    <source>
        <dbReference type="EMBL" id="KAJ1609637.1"/>
    </source>
</evidence>
<keyword evidence="1" id="KW-0732">Signal</keyword>
<dbReference type="Proteomes" id="UP001071777">
    <property type="component" value="Unassembled WGS sequence"/>
</dbReference>
<evidence type="ECO:0000256" key="1">
    <source>
        <dbReference type="SAM" id="SignalP"/>
    </source>
</evidence>
<name>A0ABQ8P6E3_9CRYT</name>
<organism evidence="2 3">
    <name type="scientific">Cryptosporidium canis</name>
    <dbReference type="NCBI Taxonomy" id="195482"/>
    <lineage>
        <taxon>Eukaryota</taxon>
        <taxon>Sar</taxon>
        <taxon>Alveolata</taxon>
        <taxon>Apicomplexa</taxon>
        <taxon>Conoidasida</taxon>
        <taxon>Coccidia</taxon>
        <taxon>Eucoccidiorida</taxon>
        <taxon>Eimeriorina</taxon>
        <taxon>Cryptosporidiidae</taxon>
        <taxon>Cryptosporidium</taxon>
    </lineage>
</organism>
<feature type="chain" id="PRO_5047362287" evidence="1">
    <location>
        <begin position="30"/>
        <end position="159"/>
    </location>
</feature>
<evidence type="ECO:0000313" key="3">
    <source>
        <dbReference type="Proteomes" id="UP001071777"/>
    </source>
</evidence>
<protein>
    <submittedName>
        <fullName evidence="2">Uncharacterized protein</fullName>
    </submittedName>
</protein>
<keyword evidence="3" id="KW-1185">Reference proteome</keyword>
<dbReference type="EMBL" id="JAPCXB010000079">
    <property type="protein sequence ID" value="KAJ1609637.1"/>
    <property type="molecule type" value="Genomic_DNA"/>
</dbReference>